<dbReference type="AlphaFoldDB" id="A0A9P6AYT7"/>
<comment type="caution">
    <text evidence="1">The sequence shown here is derived from an EMBL/GenBank/DDBJ whole genome shotgun (WGS) entry which is preliminary data.</text>
</comment>
<dbReference type="EMBL" id="MU128960">
    <property type="protein sequence ID" value="KAF9514513.1"/>
    <property type="molecule type" value="Genomic_DNA"/>
</dbReference>
<organism evidence="1 2">
    <name type="scientific">Hydnum rufescens UP504</name>
    <dbReference type="NCBI Taxonomy" id="1448309"/>
    <lineage>
        <taxon>Eukaryota</taxon>
        <taxon>Fungi</taxon>
        <taxon>Dikarya</taxon>
        <taxon>Basidiomycota</taxon>
        <taxon>Agaricomycotina</taxon>
        <taxon>Agaricomycetes</taxon>
        <taxon>Cantharellales</taxon>
        <taxon>Hydnaceae</taxon>
        <taxon>Hydnum</taxon>
    </lineage>
</organism>
<evidence type="ECO:0000313" key="2">
    <source>
        <dbReference type="Proteomes" id="UP000886523"/>
    </source>
</evidence>
<reference evidence="1" key="1">
    <citation type="journal article" date="2020" name="Nat. Commun.">
        <title>Large-scale genome sequencing of mycorrhizal fungi provides insights into the early evolution of symbiotic traits.</title>
        <authorList>
            <person name="Miyauchi S."/>
            <person name="Kiss E."/>
            <person name="Kuo A."/>
            <person name="Drula E."/>
            <person name="Kohler A."/>
            <person name="Sanchez-Garcia M."/>
            <person name="Morin E."/>
            <person name="Andreopoulos B."/>
            <person name="Barry K.W."/>
            <person name="Bonito G."/>
            <person name="Buee M."/>
            <person name="Carver A."/>
            <person name="Chen C."/>
            <person name="Cichocki N."/>
            <person name="Clum A."/>
            <person name="Culley D."/>
            <person name="Crous P.W."/>
            <person name="Fauchery L."/>
            <person name="Girlanda M."/>
            <person name="Hayes R.D."/>
            <person name="Keri Z."/>
            <person name="LaButti K."/>
            <person name="Lipzen A."/>
            <person name="Lombard V."/>
            <person name="Magnuson J."/>
            <person name="Maillard F."/>
            <person name="Murat C."/>
            <person name="Nolan M."/>
            <person name="Ohm R.A."/>
            <person name="Pangilinan J."/>
            <person name="Pereira M.F."/>
            <person name="Perotto S."/>
            <person name="Peter M."/>
            <person name="Pfister S."/>
            <person name="Riley R."/>
            <person name="Sitrit Y."/>
            <person name="Stielow J.B."/>
            <person name="Szollosi G."/>
            <person name="Zifcakova L."/>
            <person name="Stursova M."/>
            <person name="Spatafora J.W."/>
            <person name="Tedersoo L."/>
            <person name="Vaario L.M."/>
            <person name="Yamada A."/>
            <person name="Yan M."/>
            <person name="Wang P."/>
            <person name="Xu J."/>
            <person name="Bruns T."/>
            <person name="Baldrian P."/>
            <person name="Vilgalys R."/>
            <person name="Dunand C."/>
            <person name="Henrissat B."/>
            <person name="Grigoriev I.V."/>
            <person name="Hibbett D."/>
            <person name="Nagy L.G."/>
            <person name="Martin F.M."/>
        </authorList>
    </citation>
    <scope>NUCLEOTIDE SEQUENCE</scope>
    <source>
        <strain evidence="1">UP504</strain>
    </source>
</reference>
<dbReference type="Proteomes" id="UP000886523">
    <property type="component" value="Unassembled WGS sequence"/>
</dbReference>
<accession>A0A9P6AYT7</accession>
<gene>
    <name evidence="1" type="ORF">BS47DRAFT_1343092</name>
</gene>
<proteinExistence type="predicted"/>
<name>A0A9P6AYT7_9AGAM</name>
<sequence>MTVRTYRAQYQRHRESMAISLPQGPSSQPPNESTVWELHYNLGSIAKAQMNASLFSFLPHLDFIKLHINAERGSRRARHPRVRRLGPLPCQCEVSPLWYANLRCGSFHRRLLSEPRARLFHYCFGVLPLTSRYYVYNVGSDTTYPTVLTFAMV</sequence>
<keyword evidence="2" id="KW-1185">Reference proteome</keyword>
<evidence type="ECO:0000313" key="1">
    <source>
        <dbReference type="EMBL" id="KAF9514513.1"/>
    </source>
</evidence>
<protein>
    <submittedName>
        <fullName evidence="1">Uncharacterized protein</fullName>
    </submittedName>
</protein>